<evidence type="ECO:0000313" key="4">
    <source>
        <dbReference type="EMBL" id="KAA5610153.1"/>
    </source>
</evidence>
<protein>
    <submittedName>
        <fullName evidence="4">PilZ domain-containing protein</fullName>
    </submittedName>
</protein>
<dbReference type="Pfam" id="PF07238">
    <property type="entry name" value="PilZ"/>
    <property type="match status" value="1"/>
</dbReference>
<evidence type="ECO:0000256" key="2">
    <source>
        <dbReference type="SAM" id="Phobius"/>
    </source>
</evidence>
<keyword evidence="2" id="KW-0472">Membrane</keyword>
<organism evidence="4 5">
    <name type="scientific">Rhodovastum atsumiense</name>
    <dbReference type="NCBI Taxonomy" id="504468"/>
    <lineage>
        <taxon>Bacteria</taxon>
        <taxon>Pseudomonadati</taxon>
        <taxon>Pseudomonadota</taxon>
        <taxon>Alphaproteobacteria</taxon>
        <taxon>Acetobacterales</taxon>
        <taxon>Acetobacteraceae</taxon>
        <taxon>Rhodovastum</taxon>
    </lineage>
</organism>
<feature type="region of interest" description="Disordered" evidence="1">
    <location>
        <begin position="44"/>
        <end position="69"/>
    </location>
</feature>
<dbReference type="InterPro" id="IPR009875">
    <property type="entry name" value="PilZ_domain"/>
</dbReference>
<gene>
    <name evidence="4" type="ORF">F1189_20675</name>
</gene>
<dbReference type="Gene3D" id="2.40.10.220">
    <property type="entry name" value="predicted glycosyltransferase like domains"/>
    <property type="match status" value="1"/>
</dbReference>
<feature type="compositionally biased region" description="Low complexity" evidence="1">
    <location>
        <begin position="53"/>
        <end position="62"/>
    </location>
</feature>
<reference evidence="4 5" key="1">
    <citation type="submission" date="2019-09" db="EMBL/GenBank/DDBJ databases">
        <title>Genome sequence of Rhodovastum atsumiense, a diverse member of the Acetobacteraceae family of non-sulfur purple photosynthetic bacteria.</title>
        <authorList>
            <person name="Meyer T."/>
            <person name="Kyndt J."/>
        </authorList>
    </citation>
    <scope>NUCLEOTIDE SEQUENCE [LARGE SCALE GENOMIC DNA]</scope>
    <source>
        <strain evidence="4 5">DSM 21279</strain>
    </source>
</reference>
<keyword evidence="2" id="KW-1133">Transmembrane helix</keyword>
<sequence>MLILSCVLIGCSPARMIGWDSLEQPAGPATPEEPMIGQGEARLAAVPGGGDAAPGESGEAAGEAGGTGGNGFDLPKAGQVLAAMGASGAGAMLVVLPPLFRGRKDRRARVRPCRFYRTSNRRQAARILACPPFRVGLADIGGKPRGAQVENVSLGGAALHWPGAPLRPGTRTGLILDGMVRMDAVVVACEDNVLRLRFSPADRAAELGILRLRQRCLAPVR</sequence>
<dbReference type="SUPFAM" id="SSF141371">
    <property type="entry name" value="PilZ domain-like"/>
    <property type="match status" value="1"/>
</dbReference>
<keyword evidence="5" id="KW-1185">Reference proteome</keyword>
<proteinExistence type="predicted"/>
<dbReference type="EMBL" id="VWPK01000037">
    <property type="protein sequence ID" value="KAA5610153.1"/>
    <property type="molecule type" value="Genomic_DNA"/>
</dbReference>
<evidence type="ECO:0000259" key="3">
    <source>
        <dbReference type="Pfam" id="PF07238"/>
    </source>
</evidence>
<feature type="domain" description="PilZ" evidence="3">
    <location>
        <begin position="120"/>
        <end position="209"/>
    </location>
</feature>
<evidence type="ECO:0000256" key="1">
    <source>
        <dbReference type="SAM" id="MobiDB-lite"/>
    </source>
</evidence>
<dbReference type="Proteomes" id="UP000325255">
    <property type="component" value="Unassembled WGS sequence"/>
</dbReference>
<dbReference type="OrthoDB" id="5572581at2"/>
<keyword evidence="2" id="KW-0812">Transmembrane</keyword>
<comment type="caution">
    <text evidence="4">The sequence shown here is derived from an EMBL/GenBank/DDBJ whole genome shotgun (WGS) entry which is preliminary data.</text>
</comment>
<dbReference type="AlphaFoldDB" id="A0A5M6IPF3"/>
<accession>A0A5M6IPF3</accession>
<dbReference type="GO" id="GO:0035438">
    <property type="term" value="F:cyclic-di-GMP binding"/>
    <property type="evidence" value="ECO:0007669"/>
    <property type="project" value="InterPro"/>
</dbReference>
<evidence type="ECO:0000313" key="5">
    <source>
        <dbReference type="Proteomes" id="UP000325255"/>
    </source>
</evidence>
<name>A0A5M6IPF3_9PROT</name>
<feature type="transmembrane region" description="Helical" evidence="2">
    <location>
        <begin position="80"/>
        <end position="100"/>
    </location>
</feature>